<evidence type="ECO:0000313" key="5">
    <source>
        <dbReference type="Proteomes" id="UP001161247"/>
    </source>
</evidence>
<dbReference type="PANTHER" id="PTHR46368">
    <property type="match status" value="1"/>
</dbReference>
<dbReference type="EMBL" id="OX459125">
    <property type="protein sequence ID" value="CAI9116412.1"/>
    <property type="molecule type" value="Genomic_DNA"/>
</dbReference>
<dbReference type="AlphaFoldDB" id="A0AAV1E9S3"/>
<sequence length="362" mass="39764">MAAAEPIIKFGIIGCADIARKVSRAIRLSPLSTLYAVGSRSVEKAAKFAKDNGFPESAKVYGSYEAVLDDPDIDAVYVPLPTSLHIKWAVLAAQKKKHLLLEKPVALNVKELDVILEACRSNGVQFMDATMWMHHPRTAKMKEFLNDPENFGQLKSIYSLFTFAADDIFLEGDIRVKPDLDALGALGDVGWYCIRAILFTADFELPKFVIASRNPVLNKVGVILSCGASLYWEDGKVATFFCSFLANLTMEITAVGTKGTLRLADFVIPFEEGKASFSGGVKSWFDDLVTGWVPKPSEHIVTTDLPQEAQMVKEFSRLVGSIKSGGSEPEMKWPTISRKTQLVIDAVKTSIDKGFESVEVIS</sequence>
<keyword evidence="5" id="KW-1185">Reference proteome</keyword>
<dbReference type="SUPFAM" id="SSF55347">
    <property type="entry name" value="Glyceraldehyde-3-phosphate dehydrogenase-like, C-terminal domain"/>
    <property type="match status" value="1"/>
</dbReference>
<dbReference type="Pfam" id="PF22725">
    <property type="entry name" value="GFO_IDH_MocA_C3"/>
    <property type="match status" value="1"/>
</dbReference>
<accession>A0AAV1E9S3</accession>
<protein>
    <submittedName>
        <fullName evidence="4">OLC1v1017548C1</fullName>
    </submittedName>
</protein>
<dbReference type="PANTHER" id="PTHR46368:SF4">
    <property type="entry name" value="OS10G0403700 PROTEIN"/>
    <property type="match status" value="1"/>
</dbReference>
<dbReference type="GO" id="GO:0000166">
    <property type="term" value="F:nucleotide binding"/>
    <property type="evidence" value="ECO:0007669"/>
    <property type="project" value="InterPro"/>
</dbReference>
<organism evidence="4 5">
    <name type="scientific">Oldenlandia corymbosa var. corymbosa</name>
    <dbReference type="NCBI Taxonomy" id="529605"/>
    <lineage>
        <taxon>Eukaryota</taxon>
        <taxon>Viridiplantae</taxon>
        <taxon>Streptophyta</taxon>
        <taxon>Embryophyta</taxon>
        <taxon>Tracheophyta</taxon>
        <taxon>Spermatophyta</taxon>
        <taxon>Magnoliopsida</taxon>
        <taxon>eudicotyledons</taxon>
        <taxon>Gunneridae</taxon>
        <taxon>Pentapetalae</taxon>
        <taxon>asterids</taxon>
        <taxon>lamiids</taxon>
        <taxon>Gentianales</taxon>
        <taxon>Rubiaceae</taxon>
        <taxon>Rubioideae</taxon>
        <taxon>Spermacoceae</taxon>
        <taxon>Hedyotis-Oldenlandia complex</taxon>
        <taxon>Oldenlandia</taxon>
    </lineage>
</organism>
<feature type="domain" description="GFO/IDH/MocA-like oxidoreductase" evidence="3">
    <location>
        <begin position="149"/>
        <end position="262"/>
    </location>
</feature>
<proteinExistence type="inferred from homology"/>
<dbReference type="InterPro" id="IPR000683">
    <property type="entry name" value="Gfo/Idh/MocA-like_OxRdtase_N"/>
</dbReference>
<dbReference type="Pfam" id="PF01408">
    <property type="entry name" value="GFO_IDH_MocA"/>
    <property type="match status" value="1"/>
</dbReference>
<dbReference type="InterPro" id="IPR055170">
    <property type="entry name" value="GFO_IDH_MocA-like_dom"/>
</dbReference>
<evidence type="ECO:0000256" key="1">
    <source>
        <dbReference type="ARBA" id="ARBA00010928"/>
    </source>
</evidence>
<dbReference type="SUPFAM" id="SSF51735">
    <property type="entry name" value="NAD(P)-binding Rossmann-fold domains"/>
    <property type="match status" value="1"/>
</dbReference>
<dbReference type="InterPro" id="IPR036291">
    <property type="entry name" value="NAD(P)-bd_dom_sf"/>
</dbReference>
<gene>
    <name evidence="4" type="ORF">OLC1_LOCUS22713</name>
</gene>
<evidence type="ECO:0000313" key="4">
    <source>
        <dbReference type="EMBL" id="CAI9116412.1"/>
    </source>
</evidence>
<dbReference type="Gene3D" id="3.30.360.10">
    <property type="entry name" value="Dihydrodipicolinate Reductase, domain 2"/>
    <property type="match status" value="1"/>
</dbReference>
<feature type="domain" description="Gfo/Idh/MocA-like oxidoreductase N-terminal" evidence="2">
    <location>
        <begin position="8"/>
        <end position="127"/>
    </location>
</feature>
<name>A0AAV1E9S3_OLDCO</name>
<dbReference type="Gene3D" id="3.40.50.720">
    <property type="entry name" value="NAD(P)-binding Rossmann-like Domain"/>
    <property type="match status" value="1"/>
</dbReference>
<evidence type="ECO:0000259" key="3">
    <source>
        <dbReference type="Pfam" id="PF22725"/>
    </source>
</evidence>
<reference evidence="4" key="1">
    <citation type="submission" date="2023-03" db="EMBL/GenBank/DDBJ databases">
        <authorList>
            <person name="Julca I."/>
        </authorList>
    </citation>
    <scope>NUCLEOTIDE SEQUENCE</scope>
</reference>
<evidence type="ECO:0000259" key="2">
    <source>
        <dbReference type="Pfam" id="PF01408"/>
    </source>
</evidence>
<dbReference type="Proteomes" id="UP001161247">
    <property type="component" value="Chromosome 8"/>
</dbReference>
<comment type="similarity">
    <text evidence="1">Belongs to the Gfo/Idh/MocA family.</text>
</comment>